<organism evidence="1">
    <name type="scientific">viral metagenome</name>
    <dbReference type="NCBI Taxonomy" id="1070528"/>
    <lineage>
        <taxon>unclassified sequences</taxon>
        <taxon>metagenomes</taxon>
        <taxon>organismal metagenomes</taxon>
    </lineage>
</organism>
<reference evidence="1" key="1">
    <citation type="journal article" date="2020" name="Nature">
        <title>Giant virus diversity and host interactions through global metagenomics.</title>
        <authorList>
            <person name="Schulz F."/>
            <person name="Roux S."/>
            <person name="Paez-Espino D."/>
            <person name="Jungbluth S."/>
            <person name="Walsh D.A."/>
            <person name="Denef V.J."/>
            <person name="McMahon K.D."/>
            <person name="Konstantinidis K.T."/>
            <person name="Eloe-Fadrosh E.A."/>
            <person name="Kyrpides N.C."/>
            <person name="Woyke T."/>
        </authorList>
    </citation>
    <scope>NUCLEOTIDE SEQUENCE</scope>
    <source>
        <strain evidence="1">GVMAG-M-3300023179-116</strain>
    </source>
</reference>
<accession>A0A6C0E3Y9</accession>
<name>A0A6C0E3Y9_9ZZZZ</name>
<dbReference type="Pfam" id="PF09504">
    <property type="entry name" value="RE_Bsp6I"/>
    <property type="match status" value="1"/>
</dbReference>
<dbReference type="InterPro" id="IPR019037">
    <property type="entry name" value="Restrct_endonuc_II_Bsp6I"/>
</dbReference>
<sequence length="209" mass="24382">MRALSKSKSKKIPQNAVDKYSKELLKQQYEIFKNYIISRKNSSELLDIKFRSSGIPEDISENMIKFILHKHGDVTSSWDCKGDLLSSIEGKQECKCFTSDAPITFTPSSEWDCIYFLDARNWLNDSFKLYKFPYKRTSDEWINIKANKKQSFKDQSLQGRRPRIRWPSLYPQIKEKCSLVFEGTFDDIVLDSSDCADCVNTKESQESHE</sequence>
<dbReference type="AlphaFoldDB" id="A0A6C0E3Y9"/>
<proteinExistence type="predicted"/>
<evidence type="ECO:0000313" key="1">
    <source>
        <dbReference type="EMBL" id="QHT23331.1"/>
    </source>
</evidence>
<dbReference type="EMBL" id="MN739730">
    <property type="protein sequence ID" value="QHT23331.1"/>
    <property type="molecule type" value="Genomic_DNA"/>
</dbReference>
<protein>
    <submittedName>
        <fullName evidence="1">Uncharacterized protein</fullName>
    </submittedName>
</protein>